<dbReference type="SUPFAM" id="SSF51735">
    <property type="entry name" value="NAD(P)-binding Rossmann-fold domains"/>
    <property type="match status" value="1"/>
</dbReference>
<dbReference type="Proteomes" id="UP000255036">
    <property type="component" value="Unassembled WGS sequence"/>
</dbReference>
<name>A0A371AYI6_9FIRM</name>
<dbReference type="GO" id="GO:0016491">
    <property type="term" value="F:oxidoreductase activity"/>
    <property type="evidence" value="ECO:0007669"/>
    <property type="project" value="UniProtKB-KW"/>
</dbReference>
<evidence type="ECO:0000313" key="2">
    <source>
        <dbReference type="EMBL" id="RDU24599.1"/>
    </source>
</evidence>
<dbReference type="InterPro" id="IPR002347">
    <property type="entry name" value="SDR_fam"/>
</dbReference>
<dbReference type="PANTHER" id="PTHR43157">
    <property type="entry name" value="PHOSPHATIDYLINOSITOL-GLYCAN BIOSYNTHESIS CLASS F PROTEIN-RELATED"/>
    <property type="match status" value="1"/>
</dbReference>
<evidence type="ECO:0000256" key="1">
    <source>
        <dbReference type="ARBA" id="ARBA00023002"/>
    </source>
</evidence>
<comment type="caution">
    <text evidence="2">The sequence shown here is derived from an EMBL/GenBank/DDBJ whole genome shotgun (WGS) entry which is preliminary data.</text>
</comment>
<dbReference type="AlphaFoldDB" id="A0A371AYI6"/>
<dbReference type="InterPro" id="IPR036291">
    <property type="entry name" value="NAD(P)-bd_dom_sf"/>
</dbReference>
<organism evidence="2 3">
    <name type="scientific">Anaerosacchariphilus polymeriproducens</name>
    <dbReference type="NCBI Taxonomy" id="1812858"/>
    <lineage>
        <taxon>Bacteria</taxon>
        <taxon>Bacillati</taxon>
        <taxon>Bacillota</taxon>
        <taxon>Clostridia</taxon>
        <taxon>Lachnospirales</taxon>
        <taxon>Lachnospiraceae</taxon>
        <taxon>Anaerosacchariphilus</taxon>
    </lineage>
</organism>
<accession>A0A371AYI6</accession>
<evidence type="ECO:0000313" key="3">
    <source>
        <dbReference type="Proteomes" id="UP000255036"/>
    </source>
</evidence>
<keyword evidence="1" id="KW-0560">Oxidoreductase</keyword>
<reference evidence="2 3" key="1">
    <citation type="submission" date="2018-07" db="EMBL/GenBank/DDBJ databases">
        <title>Anaerosacharophilus polymeroproducens gen. nov. sp. nov., an anaerobic bacterium isolated from salt field.</title>
        <authorList>
            <person name="Kim W."/>
            <person name="Yang S.-H."/>
            <person name="Oh J."/>
            <person name="Lee J.-H."/>
            <person name="Kwon K.K."/>
        </authorList>
    </citation>
    <scope>NUCLEOTIDE SEQUENCE [LARGE SCALE GENOMIC DNA]</scope>
    <source>
        <strain evidence="2 3">MCWD5</strain>
    </source>
</reference>
<dbReference type="EMBL" id="QRCT01000012">
    <property type="protein sequence ID" value="RDU24599.1"/>
    <property type="molecule type" value="Genomic_DNA"/>
</dbReference>
<keyword evidence="3" id="KW-1185">Reference proteome</keyword>
<sequence>MFYNWCQIWNWSRSSYTDCKKGYHVIIGCRSLSRGKEALKYIKEKSQSEEISLVTVDMSLFNSIKNCSIYLQTHFDRIDVLIHNAAIFNISQKEAMVTSEGYETVWMTNHIGPVEFLC</sequence>
<proteinExistence type="predicted"/>
<dbReference type="OrthoDB" id="9809821at2"/>
<gene>
    <name evidence="2" type="ORF">DWV06_03795</name>
</gene>
<dbReference type="Pfam" id="PF00106">
    <property type="entry name" value="adh_short"/>
    <property type="match status" value="1"/>
</dbReference>
<dbReference type="PANTHER" id="PTHR43157:SF31">
    <property type="entry name" value="PHOSPHATIDYLINOSITOL-GLYCAN BIOSYNTHESIS CLASS F PROTEIN"/>
    <property type="match status" value="1"/>
</dbReference>
<dbReference type="Gene3D" id="3.40.50.720">
    <property type="entry name" value="NAD(P)-binding Rossmann-like Domain"/>
    <property type="match status" value="1"/>
</dbReference>
<protein>
    <submittedName>
        <fullName evidence="2">SDR family NAD(P)-dependent oxidoreductase</fullName>
    </submittedName>
</protein>